<evidence type="ECO:0000313" key="11">
    <source>
        <dbReference type="Proteomes" id="UP000324022"/>
    </source>
</evidence>
<dbReference type="InterPro" id="IPR001841">
    <property type="entry name" value="Znf_RING"/>
</dbReference>
<dbReference type="SUPFAM" id="SSF57850">
    <property type="entry name" value="RING/U-box"/>
    <property type="match status" value="1"/>
</dbReference>
<dbReference type="GO" id="GO:0006511">
    <property type="term" value="P:ubiquitin-dependent protein catabolic process"/>
    <property type="evidence" value="ECO:0007669"/>
    <property type="project" value="TreeGrafter"/>
</dbReference>
<feature type="domain" description="FHA" evidence="8">
    <location>
        <begin position="412"/>
        <end position="459"/>
    </location>
</feature>
<feature type="region of interest" description="Disordered" evidence="7">
    <location>
        <begin position="1013"/>
        <end position="1134"/>
    </location>
</feature>
<feature type="compositionally biased region" description="Low complexity" evidence="7">
    <location>
        <begin position="276"/>
        <end position="310"/>
    </location>
</feature>
<dbReference type="GO" id="GO:0032153">
    <property type="term" value="C:cell division site"/>
    <property type="evidence" value="ECO:0007669"/>
    <property type="project" value="TreeGrafter"/>
</dbReference>
<protein>
    <submittedName>
        <fullName evidence="10">Related to component of the spindle assembly checkpoint dma1</fullName>
    </submittedName>
</protein>
<feature type="compositionally biased region" description="Low complexity" evidence="7">
    <location>
        <begin position="247"/>
        <end position="267"/>
    </location>
</feature>
<dbReference type="GO" id="GO:0016567">
    <property type="term" value="P:protein ubiquitination"/>
    <property type="evidence" value="ECO:0007669"/>
    <property type="project" value="TreeGrafter"/>
</dbReference>
<dbReference type="GO" id="GO:0061630">
    <property type="term" value="F:ubiquitin protein ligase activity"/>
    <property type="evidence" value="ECO:0007669"/>
    <property type="project" value="TreeGrafter"/>
</dbReference>
<keyword evidence="3 6" id="KW-0863">Zinc-finger</keyword>
<dbReference type="FunFam" id="2.60.200.20:FF:000044">
    <property type="entry name" value="Chromosome 8, whole genome shotgun sequence"/>
    <property type="match status" value="1"/>
</dbReference>
<dbReference type="InterPro" id="IPR000253">
    <property type="entry name" value="FHA_dom"/>
</dbReference>
<dbReference type="Gene3D" id="2.60.200.20">
    <property type="match status" value="1"/>
</dbReference>
<dbReference type="InterPro" id="IPR008984">
    <property type="entry name" value="SMAD_FHA_dom_sf"/>
</dbReference>
<evidence type="ECO:0000259" key="9">
    <source>
        <dbReference type="PROSITE" id="PS50089"/>
    </source>
</evidence>
<dbReference type="Pfam" id="PF17123">
    <property type="entry name" value="zf-RING_11"/>
    <property type="match status" value="1"/>
</dbReference>
<feature type="compositionally biased region" description="Polar residues" evidence="7">
    <location>
        <begin position="110"/>
        <end position="147"/>
    </location>
</feature>
<name>A0A5C3E8Z3_9BASI</name>
<feature type="compositionally biased region" description="Low complexity" evidence="7">
    <location>
        <begin position="882"/>
        <end position="894"/>
    </location>
</feature>
<dbReference type="Proteomes" id="UP000324022">
    <property type="component" value="Unassembled WGS sequence"/>
</dbReference>
<feature type="compositionally biased region" description="Low complexity" evidence="7">
    <location>
        <begin position="1075"/>
        <end position="1088"/>
    </location>
</feature>
<evidence type="ECO:0000256" key="7">
    <source>
        <dbReference type="SAM" id="MobiDB-lite"/>
    </source>
</evidence>
<dbReference type="Gene3D" id="3.30.40.10">
    <property type="entry name" value="Zinc/RING finger domain, C3HC4 (zinc finger)"/>
    <property type="match status" value="1"/>
</dbReference>
<feature type="compositionally biased region" description="Polar residues" evidence="7">
    <location>
        <begin position="1110"/>
        <end position="1119"/>
    </location>
</feature>
<dbReference type="GO" id="GO:0008270">
    <property type="term" value="F:zinc ion binding"/>
    <property type="evidence" value="ECO:0007669"/>
    <property type="project" value="UniProtKB-KW"/>
</dbReference>
<feature type="region of interest" description="Disordered" evidence="7">
    <location>
        <begin position="705"/>
        <end position="739"/>
    </location>
</feature>
<feature type="region of interest" description="Disordered" evidence="7">
    <location>
        <begin position="780"/>
        <end position="848"/>
    </location>
</feature>
<dbReference type="PROSITE" id="PS50089">
    <property type="entry name" value="ZF_RING_2"/>
    <property type="match status" value="1"/>
</dbReference>
<dbReference type="SMART" id="SM00240">
    <property type="entry name" value="FHA"/>
    <property type="match status" value="1"/>
</dbReference>
<feature type="compositionally biased region" description="Low complexity" evidence="7">
    <location>
        <begin position="49"/>
        <end position="63"/>
    </location>
</feature>
<dbReference type="EMBL" id="OOIN01000014">
    <property type="protein sequence ID" value="SPO26545.1"/>
    <property type="molecule type" value="Genomic_DNA"/>
</dbReference>
<evidence type="ECO:0000256" key="5">
    <source>
        <dbReference type="ARBA" id="ARBA00022833"/>
    </source>
</evidence>
<evidence type="ECO:0000256" key="2">
    <source>
        <dbReference type="ARBA" id="ARBA00022723"/>
    </source>
</evidence>
<dbReference type="AlphaFoldDB" id="A0A5C3E8Z3"/>
<sequence>MSPQPADNNNNNNNSSSSSSAANRQSLVDASSPSRLPFYARFGRRPRTASNANQASFAASTSNLLSPSAAGGSSFSDLLRSFSSSQVHLYSPADRTAAASEVNAARPSRISLQTRVTSPNLDRSSPNNKPDPSAVMTSTNVSSNQANGGSGGGSGSALGRMFRRYSQGGATRGESQRPSTRDRDRDSFNVPRNTSSPALDRQSASPMRPSTHSAVASPSIPRSCSHNANLSAHPPNDGSGAISGSRTLATLPSASPAAAATSSPRPTHAQESSEEANPVAQANQAAAPVASTEPTAGAAPTAGTSSPAGSRPLNGMHRIRLVPHLEATRSLHFEPIERDLKEGAGAVKVGRFTDRQPSTRDPVLATLAGAGAGHEASSSGEFGSILPTQSNRGQPGARGGAIPISGSNGGGGRIDSSRIAFKSKVVSRGHAEIWCEPGGKFFIRDTKSSSGTFLNHIRLSGPNMESRPFAIKDGDVVQLGVDYQGGTEEIYRCVKMRVELNRGWQREANQFNVNALRQLRALQGTPLSPPEDKGKAASTALPTNREVVSVTDCCICLFSVTVCQALFIAPCSHVFHYKCIRPLLNLHHPGFSCPLCRTFADLDADVEEDEAWQAALMQEAAAAEARLAQGKLPLEVGTPAVELDAPIAAAVPPTLTTVLLNGTAGGDAAATTSPSAVAVNGAPVRLPLASTASPLLTDLQAAHASANPSLGRGTAALSKRKNDWARPDTAVGSSAGPLAGDETFAVADAAETAGMSDDAPGLSAELGEMVVTDRLLNEDASTPVEPAASSLAASLHRTGPGASESGSPVRRGSGPIAIGGSERTLHAHRAAPSSSHLAGPAALGSLEEGWPTMGGVGGFSPGLDESGTPLNHTFLSTLAEAPQATAATSTPSSARDFPPGRSAPAQILVPAISPVGISRPRPTEEGAIEGNMEANGRRKRSSDGGEDVDTAEEEMGGPASGTAFANAVGAGHTKGKGRLDSKSSPAGGDIHHDFAVAGDGSVKLPADAMNRSSPAAAIVGGRSPGGRGRSRSRSRGGKEAVPSDSDDQEAAPFQSYEHPPVPRTGPNLNASAYMSHQLHQGQSHGQNQTSSGGRQASSDRDRAAAAAGENASSPTSPASESKMARFKRRISHAM</sequence>
<proteinExistence type="predicted"/>
<feature type="domain" description="RING-type" evidence="9">
    <location>
        <begin position="553"/>
        <end position="597"/>
    </location>
</feature>
<evidence type="ECO:0000256" key="6">
    <source>
        <dbReference type="PROSITE-ProRule" id="PRU00175"/>
    </source>
</evidence>
<evidence type="ECO:0000259" key="8">
    <source>
        <dbReference type="PROSITE" id="PS50006"/>
    </source>
</evidence>
<dbReference type="InterPro" id="IPR042823">
    <property type="entry name" value="Dma1/Dma2_RING-H2"/>
</dbReference>
<feature type="region of interest" description="Disordered" evidence="7">
    <location>
        <begin position="882"/>
        <end position="994"/>
    </location>
</feature>
<dbReference type="SUPFAM" id="SSF49879">
    <property type="entry name" value="SMAD/FHA domain"/>
    <property type="match status" value="1"/>
</dbReference>
<feature type="compositionally biased region" description="Basic residues" evidence="7">
    <location>
        <begin position="1124"/>
        <end position="1134"/>
    </location>
</feature>
<keyword evidence="11" id="KW-1185">Reference proteome</keyword>
<accession>A0A5C3E8Z3</accession>
<feature type="compositionally biased region" description="Acidic residues" evidence="7">
    <location>
        <begin position="944"/>
        <end position="955"/>
    </location>
</feature>
<evidence type="ECO:0000313" key="10">
    <source>
        <dbReference type="EMBL" id="SPO26545.1"/>
    </source>
</evidence>
<evidence type="ECO:0000256" key="1">
    <source>
        <dbReference type="ARBA" id="ARBA00022679"/>
    </source>
</evidence>
<organism evidence="10 11">
    <name type="scientific">Ustilago trichophora</name>
    <dbReference type="NCBI Taxonomy" id="86804"/>
    <lineage>
        <taxon>Eukaryota</taxon>
        <taxon>Fungi</taxon>
        <taxon>Dikarya</taxon>
        <taxon>Basidiomycota</taxon>
        <taxon>Ustilaginomycotina</taxon>
        <taxon>Ustilaginomycetes</taxon>
        <taxon>Ustilaginales</taxon>
        <taxon>Ustilaginaceae</taxon>
        <taxon>Ustilago</taxon>
    </lineage>
</organism>
<dbReference type="GO" id="GO:0000151">
    <property type="term" value="C:ubiquitin ligase complex"/>
    <property type="evidence" value="ECO:0007669"/>
    <property type="project" value="TreeGrafter"/>
</dbReference>
<feature type="compositionally biased region" description="Polar residues" evidence="7">
    <location>
        <begin position="190"/>
        <end position="230"/>
    </location>
</feature>
<reference evidence="10 11" key="1">
    <citation type="submission" date="2018-03" db="EMBL/GenBank/DDBJ databases">
        <authorList>
            <person name="Guldener U."/>
        </authorList>
    </citation>
    <scope>NUCLEOTIDE SEQUENCE [LARGE SCALE GENOMIC DNA]</scope>
    <source>
        <strain evidence="10 11">NBRC100155</strain>
    </source>
</reference>
<feature type="compositionally biased region" description="Polar residues" evidence="7">
    <location>
        <begin position="24"/>
        <end position="34"/>
    </location>
</feature>
<keyword evidence="1" id="KW-0808">Transferase</keyword>
<keyword evidence="5" id="KW-0862">Zinc</keyword>
<dbReference type="Pfam" id="PF00498">
    <property type="entry name" value="FHA"/>
    <property type="match status" value="1"/>
</dbReference>
<gene>
    <name evidence="10" type="ORF">UTRI_04134</name>
</gene>
<dbReference type="CDD" id="cd16458">
    <property type="entry name" value="RING-H2_Dmap-like"/>
    <property type="match status" value="1"/>
</dbReference>
<feature type="region of interest" description="Disordered" evidence="7">
    <location>
        <begin position="100"/>
        <end position="314"/>
    </location>
</feature>
<keyword evidence="4" id="KW-0833">Ubl conjugation pathway</keyword>
<dbReference type="PANTHER" id="PTHR15067">
    <property type="entry name" value="E3 UBIQUITIN-PROTEIN LIGASE RNF8"/>
    <property type="match status" value="1"/>
</dbReference>
<evidence type="ECO:0000256" key="3">
    <source>
        <dbReference type="ARBA" id="ARBA00022771"/>
    </source>
</evidence>
<feature type="compositionally biased region" description="Low complexity" evidence="7">
    <location>
        <begin position="373"/>
        <end position="384"/>
    </location>
</feature>
<evidence type="ECO:0000256" key="4">
    <source>
        <dbReference type="ARBA" id="ARBA00022786"/>
    </source>
</evidence>
<dbReference type="PROSITE" id="PS50006">
    <property type="entry name" value="FHA_DOMAIN"/>
    <property type="match status" value="1"/>
</dbReference>
<dbReference type="InterPro" id="IPR013083">
    <property type="entry name" value="Znf_RING/FYVE/PHD"/>
</dbReference>
<feature type="compositionally biased region" description="Low complexity" evidence="7">
    <location>
        <begin position="8"/>
        <end position="23"/>
    </location>
</feature>
<dbReference type="SMART" id="SM00184">
    <property type="entry name" value="RING"/>
    <property type="match status" value="1"/>
</dbReference>
<keyword evidence="2" id="KW-0479">Metal-binding</keyword>
<feature type="region of interest" description="Disordered" evidence="7">
    <location>
        <begin position="1"/>
        <end position="73"/>
    </location>
</feature>
<dbReference type="PANTHER" id="PTHR15067:SF7">
    <property type="entry name" value="E3 UBIQUITIN-PROTEIN LIGASE DMA1-RELATED"/>
    <property type="match status" value="1"/>
</dbReference>
<dbReference type="GO" id="GO:0005829">
    <property type="term" value="C:cytosol"/>
    <property type="evidence" value="ECO:0007669"/>
    <property type="project" value="TreeGrafter"/>
</dbReference>
<dbReference type="OrthoDB" id="687730at2759"/>
<feature type="region of interest" description="Disordered" evidence="7">
    <location>
        <begin position="372"/>
        <end position="410"/>
    </location>
</feature>